<feature type="region of interest" description="Disordered" evidence="11">
    <location>
        <begin position="428"/>
        <end position="449"/>
    </location>
</feature>
<evidence type="ECO:0000256" key="11">
    <source>
        <dbReference type="SAM" id="MobiDB-lite"/>
    </source>
</evidence>
<keyword evidence="9" id="KW-0539">Nucleus</keyword>
<keyword evidence="8" id="KW-0234">DNA repair</keyword>
<dbReference type="PANTHER" id="PTHR11081:SF70">
    <property type="entry name" value="FLAP ENDONUCLEASE GEN HOMOLOG 1"/>
    <property type="match status" value="1"/>
</dbReference>
<dbReference type="SMART" id="SM00484">
    <property type="entry name" value="XPGI"/>
    <property type="match status" value="1"/>
</dbReference>
<dbReference type="PRINTS" id="PR00853">
    <property type="entry name" value="XPGRADSUPER"/>
</dbReference>
<dbReference type="Pfam" id="PF00867">
    <property type="entry name" value="XPG_I"/>
    <property type="match status" value="1"/>
</dbReference>
<feature type="compositionally biased region" description="Acidic residues" evidence="11">
    <location>
        <begin position="434"/>
        <end position="443"/>
    </location>
</feature>
<evidence type="ECO:0000256" key="3">
    <source>
        <dbReference type="ARBA" id="ARBA00022723"/>
    </source>
</evidence>
<dbReference type="SUPFAM" id="SSF88723">
    <property type="entry name" value="PIN domain-like"/>
    <property type="match status" value="1"/>
</dbReference>
<keyword evidence="2" id="KW-0540">Nuclease</keyword>
<dbReference type="InterPro" id="IPR006085">
    <property type="entry name" value="XPG_DNA_repair_N"/>
</dbReference>
<organism evidence="14 15">
    <name type="scientific">Nasonia vitripennis</name>
    <name type="common">Parasitic wasp</name>
    <dbReference type="NCBI Taxonomy" id="7425"/>
    <lineage>
        <taxon>Eukaryota</taxon>
        <taxon>Metazoa</taxon>
        <taxon>Ecdysozoa</taxon>
        <taxon>Arthropoda</taxon>
        <taxon>Hexapoda</taxon>
        <taxon>Insecta</taxon>
        <taxon>Pterygota</taxon>
        <taxon>Neoptera</taxon>
        <taxon>Endopterygota</taxon>
        <taxon>Hymenoptera</taxon>
        <taxon>Apocrita</taxon>
        <taxon>Proctotrupomorpha</taxon>
        <taxon>Chalcidoidea</taxon>
        <taxon>Pteromalidae</taxon>
        <taxon>Pteromalinae</taxon>
        <taxon>Nasonia</taxon>
    </lineage>
</organism>
<dbReference type="Pfam" id="PF00752">
    <property type="entry name" value="XPG_N"/>
    <property type="match status" value="1"/>
</dbReference>
<dbReference type="FunFam" id="1.10.150.20:FF:000030">
    <property type="entry name" value="Flap endonuclease GEN-like 1"/>
    <property type="match status" value="1"/>
</dbReference>
<keyword evidence="5" id="KW-0227">DNA damage</keyword>
<protein>
    <recommendedName>
        <fullName evidence="16">Flap endonuclease GEN</fullName>
    </recommendedName>
</protein>
<feature type="compositionally biased region" description="Basic and acidic residues" evidence="11">
    <location>
        <begin position="486"/>
        <end position="500"/>
    </location>
</feature>
<dbReference type="Gene3D" id="3.40.50.1010">
    <property type="entry name" value="5'-nuclease"/>
    <property type="match status" value="1"/>
</dbReference>
<keyword evidence="15" id="KW-1185">Reference proteome</keyword>
<dbReference type="EnsemblMetazoa" id="XM_001605140">
    <property type="protein sequence ID" value="XP_001605190"/>
    <property type="gene ID" value="LOC100121581"/>
</dbReference>
<dbReference type="AlphaFoldDB" id="A0A7M7HD95"/>
<dbReference type="CDD" id="cd09869">
    <property type="entry name" value="PIN_GEN1"/>
    <property type="match status" value="1"/>
</dbReference>
<feature type="domain" description="XPG-I" evidence="12">
    <location>
        <begin position="121"/>
        <end position="198"/>
    </location>
</feature>
<dbReference type="SMART" id="SM00485">
    <property type="entry name" value="XPGN"/>
    <property type="match status" value="1"/>
</dbReference>
<feature type="domain" description="XPG N-terminal" evidence="13">
    <location>
        <begin position="1"/>
        <end position="95"/>
    </location>
</feature>
<gene>
    <name evidence="14" type="primary">100121581</name>
</gene>
<evidence type="ECO:0000256" key="4">
    <source>
        <dbReference type="ARBA" id="ARBA00022759"/>
    </source>
</evidence>
<dbReference type="GO" id="GO:0008821">
    <property type="term" value="F:crossover junction DNA endonuclease activity"/>
    <property type="evidence" value="ECO:0007669"/>
    <property type="project" value="UniProtKB-ARBA"/>
</dbReference>
<dbReference type="EnsemblMetazoa" id="XM_008213646">
    <property type="protein sequence ID" value="XP_008211868"/>
    <property type="gene ID" value="LOC100121581"/>
</dbReference>
<proteinExistence type="inferred from homology"/>
<evidence type="ECO:0000256" key="8">
    <source>
        <dbReference type="ARBA" id="ARBA00023204"/>
    </source>
</evidence>
<keyword evidence="7" id="KW-0460">Magnesium</keyword>
<dbReference type="InParanoid" id="A0A7M7HD95"/>
<dbReference type="GO" id="GO:0006281">
    <property type="term" value="P:DNA repair"/>
    <property type="evidence" value="ECO:0007669"/>
    <property type="project" value="UniProtKB-KW"/>
</dbReference>
<evidence type="ECO:0000256" key="6">
    <source>
        <dbReference type="ARBA" id="ARBA00022801"/>
    </source>
</evidence>
<keyword evidence="3" id="KW-0479">Metal-binding</keyword>
<evidence type="ECO:0000256" key="9">
    <source>
        <dbReference type="ARBA" id="ARBA00023242"/>
    </source>
</evidence>
<dbReference type="InterPro" id="IPR029060">
    <property type="entry name" value="PIN-like_dom_sf"/>
</dbReference>
<feature type="compositionally biased region" description="Basic residues" evidence="11">
    <location>
        <begin position="474"/>
        <end position="485"/>
    </location>
</feature>
<feature type="region of interest" description="Disordered" evidence="11">
    <location>
        <begin position="473"/>
        <end position="512"/>
    </location>
</feature>
<dbReference type="InterPro" id="IPR006084">
    <property type="entry name" value="XPG/Rad2"/>
</dbReference>
<comment type="cofactor">
    <cofactor evidence="1">
        <name>Mg(2+)</name>
        <dbReference type="ChEBI" id="CHEBI:18420"/>
    </cofactor>
</comment>
<dbReference type="GO" id="GO:0046872">
    <property type="term" value="F:metal ion binding"/>
    <property type="evidence" value="ECO:0007669"/>
    <property type="project" value="UniProtKB-KW"/>
</dbReference>
<accession>A0A7M7HD95</accession>
<evidence type="ECO:0000256" key="7">
    <source>
        <dbReference type="ARBA" id="ARBA00022842"/>
    </source>
</evidence>
<dbReference type="FunCoup" id="A0A7M7HD95">
    <property type="interactions" value="764"/>
</dbReference>
<evidence type="ECO:0000259" key="12">
    <source>
        <dbReference type="SMART" id="SM00484"/>
    </source>
</evidence>
<evidence type="ECO:0000259" key="13">
    <source>
        <dbReference type="SMART" id="SM00485"/>
    </source>
</evidence>
<evidence type="ECO:0000313" key="14">
    <source>
        <dbReference type="EnsemblMetazoa" id="XP_008211868"/>
    </source>
</evidence>
<evidence type="ECO:0008006" key="16">
    <source>
        <dbReference type="Google" id="ProtNLM"/>
    </source>
</evidence>
<dbReference type="KEGG" id="nvi:100121581"/>
<comment type="similarity">
    <text evidence="10">Belongs to the XPG/RAD2 endonuclease family. GEN subfamily.</text>
</comment>
<evidence type="ECO:0000256" key="10">
    <source>
        <dbReference type="ARBA" id="ARBA00038112"/>
    </source>
</evidence>
<dbReference type="Gene3D" id="1.10.150.20">
    <property type="entry name" value="5' to 3' exonuclease, C-terminal subdomain"/>
    <property type="match status" value="1"/>
</dbReference>
<dbReference type="InterPro" id="IPR006086">
    <property type="entry name" value="XPG-I_dom"/>
</dbReference>
<dbReference type="OrthoDB" id="2959108at2759"/>
<dbReference type="SUPFAM" id="SSF47807">
    <property type="entry name" value="5' to 3' exonuclease, C-terminal subdomain"/>
    <property type="match status" value="1"/>
</dbReference>
<evidence type="ECO:0000313" key="15">
    <source>
        <dbReference type="Proteomes" id="UP000002358"/>
    </source>
</evidence>
<evidence type="ECO:0000256" key="1">
    <source>
        <dbReference type="ARBA" id="ARBA00001946"/>
    </source>
</evidence>
<name>A0A7M7HD95_NASVI</name>
<dbReference type="GO" id="GO:0000400">
    <property type="term" value="F:four-way junction DNA binding"/>
    <property type="evidence" value="ECO:0007669"/>
    <property type="project" value="UniProtKB-ARBA"/>
</dbReference>
<sequence>MGVKDLWNILSPLSERKPLFELQGKAIAIDLSCWVVDSQSVTDNIAQPKMHLRNLFFRTSYFLLHDIFPVFVLEGAAPTLKHNTIAKRNDIRHGREIKKTNKKAGRSRFNYVLKECEEMLKYMGLTCVKGYGEAEAMCAYLNEDGLVDGCISQDSDCLLYGAKIVYRNFCTSTQGNRTTSSGSIDEYSMEKIQQVFNLGRNKMIALALMCGCDYDEGLSGVGKEAALKLFKIVDDDEILYRMKQWRTDSKFKRMEAELSNPNICTNCGHSGKMRSHTKVGCVDCGTKVKCSDSYKEKRTLISNELAIRKKALIIENFPNQELIDEFLVRKGPVPSELDLKWKKPMIVKFVGFMEKNVAWEPAYAFAKIFPLMTRWQLLNLIEFPIEQRLTTPGVFVPEKIKKIRNIKSVASYEILWLDRDDILEGLTLTSPESDREDDEEESPDALSELATIEPQEIVRKCYPMIIVEFDAQRNAKKKKPTRSRKNKTDENSEEPTEKKKPERKRRGKSKTAEVANNRKIIEFVNVEKQVANLEESLGRMSITPKRRKKDEPIRISSVKKRGPQFDRVMTTERMDAILNGSLEAMFNQLTPEDFASDLEDSTVDMSFIINEICSKETNQQNICIEYQKNISPNIDFHMEYDYSVVKDSEIEHESGFVKNVEENIVIEHQESVLKPADSEEELDEFDLLEKTYVPLHMRLNVEKRKSSIPIRKSLTTDNTEDRFSIGIDSLLNGTDD</sequence>
<dbReference type="Proteomes" id="UP000002358">
    <property type="component" value="Chromosome 4"/>
</dbReference>
<keyword evidence="6" id="KW-0378">Hydrolase</keyword>
<dbReference type="GO" id="GO:0017108">
    <property type="term" value="F:5'-flap endonuclease activity"/>
    <property type="evidence" value="ECO:0007669"/>
    <property type="project" value="UniProtKB-ARBA"/>
</dbReference>
<reference evidence="14" key="1">
    <citation type="submission" date="2021-01" db="UniProtKB">
        <authorList>
            <consortium name="EnsemblMetazoa"/>
        </authorList>
    </citation>
    <scope>IDENTIFICATION</scope>
</reference>
<evidence type="ECO:0000256" key="5">
    <source>
        <dbReference type="ARBA" id="ARBA00022763"/>
    </source>
</evidence>
<evidence type="ECO:0000256" key="2">
    <source>
        <dbReference type="ARBA" id="ARBA00022722"/>
    </source>
</evidence>
<dbReference type="PANTHER" id="PTHR11081">
    <property type="entry name" value="FLAP ENDONUCLEASE FAMILY MEMBER"/>
    <property type="match status" value="1"/>
</dbReference>
<dbReference type="InterPro" id="IPR041012">
    <property type="entry name" value="GEN_chromo"/>
</dbReference>
<dbReference type="InterPro" id="IPR036279">
    <property type="entry name" value="5-3_exonuclease_C_sf"/>
</dbReference>
<keyword evidence="4" id="KW-0255">Endonuclease</keyword>
<dbReference type="OMA" id="RNLYFRT"/>
<dbReference type="SMR" id="A0A7M7HD95"/>
<dbReference type="Pfam" id="PF18704">
    <property type="entry name" value="Chromo_2"/>
    <property type="match status" value="1"/>
</dbReference>